<organism evidence="1 2">
    <name type="scientific">Pseudaminobacter soli</name>
    <name type="common">ex Zhang et al. 2022</name>
    <dbReference type="NCBI Taxonomy" id="2831468"/>
    <lineage>
        <taxon>Bacteria</taxon>
        <taxon>Pseudomonadati</taxon>
        <taxon>Pseudomonadota</taxon>
        <taxon>Alphaproteobacteria</taxon>
        <taxon>Hyphomicrobiales</taxon>
        <taxon>Phyllobacteriaceae</taxon>
        <taxon>Pseudaminobacter</taxon>
    </lineage>
</organism>
<sequence>MSETYRLAVEGMLSASQLAFSDLTAFKEPNTPVTLSFDDPEIRFLRIGVPGLPRLDAGHVSVFSKGESGKSDRVSTQPWNPSLHATNLELFNEMSTASLDVGSAIKLSHLVIEKAMFSGAKTPDFVAAASSDGTEWQVLYNSKARAIERTKFIRALGKSAALGTPLRAEMLAIAEIVAAMANNYHQRSYQLMKDFKLPREAVIAIRDIFNERVLGSMDLEWNHHGVRRSFRFWSTAEKVTYINSANTFIEGLSKQVSDKVCLGFGSVLSLVRDRDLIPHDDDLDIILAFDREEVPTISQGLAIIEDFAARNGYELNKVAPSRSVSHRQLIISRGAKKVDIFVGLCEEGRVSWLPQKRKSLAVSDVFPSVKASLLGVDCLVPANALRYLEIVYGKDWHIPDPFFSHNWSVKDYLDIL</sequence>
<evidence type="ECO:0000313" key="1">
    <source>
        <dbReference type="EMBL" id="MBS3650424.1"/>
    </source>
</evidence>
<dbReference type="RefSeq" id="WP_188255980.1">
    <property type="nucleotide sequence ID" value="NZ_JABVCF010000009.1"/>
</dbReference>
<keyword evidence="2" id="KW-1185">Reference proteome</keyword>
<comment type="caution">
    <text evidence="1">The sequence shown here is derived from an EMBL/GenBank/DDBJ whole genome shotgun (WGS) entry which is preliminary data.</text>
</comment>
<proteinExistence type="predicted"/>
<protein>
    <recommendedName>
        <fullName evidence="3">LicD family protein</fullName>
    </recommendedName>
</protein>
<evidence type="ECO:0000313" key="2">
    <source>
        <dbReference type="Proteomes" id="UP000680348"/>
    </source>
</evidence>
<dbReference type="PANTHER" id="PTHR13627">
    <property type="entry name" value="FUKUTIN RELATED PROTEIN"/>
    <property type="match status" value="1"/>
</dbReference>
<name>A0A942DYA2_9HYPH</name>
<dbReference type="PANTHER" id="PTHR13627:SF35">
    <property type="entry name" value="LICD FAMILY PROTEIN"/>
    <property type="match status" value="1"/>
</dbReference>
<evidence type="ECO:0008006" key="3">
    <source>
        <dbReference type="Google" id="ProtNLM"/>
    </source>
</evidence>
<accession>A0A942DYA2</accession>
<dbReference type="AlphaFoldDB" id="A0A942DYA2"/>
<dbReference type="EMBL" id="JAGWCR010000009">
    <property type="protein sequence ID" value="MBS3650424.1"/>
    <property type="molecule type" value="Genomic_DNA"/>
</dbReference>
<dbReference type="InterPro" id="IPR052613">
    <property type="entry name" value="LicD_transferase"/>
</dbReference>
<reference evidence="1" key="1">
    <citation type="submission" date="2021-04" db="EMBL/GenBank/DDBJ databases">
        <title>Pseudaminobacter soli sp. nov., isolated from paddy soil contaminated by heavy metals.</title>
        <authorList>
            <person name="Zhang K."/>
        </authorList>
    </citation>
    <scope>NUCLEOTIDE SEQUENCE</scope>
    <source>
        <strain evidence="1">19-2017</strain>
    </source>
</reference>
<dbReference type="Proteomes" id="UP000680348">
    <property type="component" value="Unassembled WGS sequence"/>
</dbReference>
<gene>
    <name evidence="1" type="ORF">KEU06_17555</name>
</gene>